<evidence type="ECO:0000313" key="3">
    <source>
        <dbReference type="Proteomes" id="UP001596163"/>
    </source>
</evidence>
<protein>
    <recommendedName>
        <fullName evidence="4">DoxX family protein</fullName>
    </recommendedName>
</protein>
<feature type="transmembrane region" description="Helical" evidence="1">
    <location>
        <begin position="51"/>
        <end position="68"/>
    </location>
</feature>
<feature type="transmembrane region" description="Helical" evidence="1">
    <location>
        <begin position="75"/>
        <end position="92"/>
    </location>
</feature>
<feature type="transmembrane region" description="Helical" evidence="1">
    <location>
        <begin position="138"/>
        <end position="160"/>
    </location>
</feature>
<keyword evidence="1" id="KW-1133">Transmembrane helix</keyword>
<evidence type="ECO:0000256" key="1">
    <source>
        <dbReference type="SAM" id="Phobius"/>
    </source>
</evidence>
<evidence type="ECO:0008006" key="4">
    <source>
        <dbReference type="Google" id="ProtNLM"/>
    </source>
</evidence>
<keyword evidence="1" id="KW-0472">Membrane</keyword>
<feature type="transmembrane region" description="Helical" evidence="1">
    <location>
        <begin position="98"/>
        <end position="117"/>
    </location>
</feature>
<name>A0ABW0BYC2_9BACT</name>
<dbReference type="Proteomes" id="UP001596163">
    <property type="component" value="Unassembled WGS sequence"/>
</dbReference>
<dbReference type="EMBL" id="JBHSKS010000010">
    <property type="protein sequence ID" value="MFC5192681.1"/>
    <property type="molecule type" value="Genomic_DNA"/>
</dbReference>
<comment type="caution">
    <text evidence="2">The sequence shown here is derived from an EMBL/GenBank/DDBJ whole genome shotgun (WGS) entry which is preliminary data.</text>
</comment>
<evidence type="ECO:0000313" key="2">
    <source>
        <dbReference type="EMBL" id="MFC5192681.1"/>
    </source>
</evidence>
<keyword evidence="3" id="KW-1185">Reference proteome</keyword>
<organism evidence="2 3">
    <name type="scientific">Algoriphagus aquatilis</name>
    <dbReference type="NCBI Taxonomy" id="490186"/>
    <lineage>
        <taxon>Bacteria</taxon>
        <taxon>Pseudomonadati</taxon>
        <taxon>Bacteroidota</taxon>
        <taxon>Cytophagia</taxon>
        <taxon>Cytophagales</taxon>
        <taxon>Cyclobacteriaceae</taxon>
        <taxon>Algoriphagus</taxon>
    </lineage>
</organism>
<accession>A0ABW0BYC2</accession>
<keyword evidence="1" id="KW-0812">Transmembrane</keyword>
<reference evidence="3" key="1">
    <citation type="journal article" date="2019" name="Int. J. Syst. Evol. Microbiol.">
        <title>The Global Catalogue of Microorganisms (GCM) 10K type strain sequencing project: providing services to taxonomists for standard genome sequencing and annotation.</title>
        <authorList>
            <consortium name="The Broad Institute Genomics Platform"/>
            <consortium name="The Broad Institute Genome Sequencing Center for Infectious Disease"/>
            <person name="Wu L."/>
            <person name="Ma J."/>
        </authorList>
    </citation>
    <scope>NUCLEOTIDE SEQUENCE [LARGE SCALE GENOMIC DNA]</scope>
    <source>
        <strain evidence="3">CGMCC 1.7030</strain>
    </source>
</reference>
<gene>
    <name evidence="2" type="ORF">ACFPIK_12965</name>
</gene>
<sequence length="201" mass="22419">MKPFFTNSIAAFLGFTFWGAGMSKLYAGYQFIGWIGPRWLVERLAEFNLGLYAQFIAISQIVIGFMLLTTRFKLIGSIMLVPMLVNILMVTISQNWTGTPYVLAVLLLMNACLLWQYRDYFKPLVDETFAQVPQRTKSIRSLAGHAVWTAGLCLNLLSIAVSFSHLYSAFALAGIGVTLGILAFRVDRYSLPSKSNPPSQT</sequence>
<proteinExistence type="predicted"/>
<feature type="transmembrane region" description="Helical" evidence="1">
    <location>
        <begin position="166"/>
        <end position="184"/>
    </location>
</feature>
<dbReference type="RefSeq" id="WP_377915928.1">
    <property type="nucleotide sequence ID" value="NZ_JBHSKS010000010.1"/>
</dbReference>